<evidence type="ECO:0000256" key="4">
    <source>
        <dbReference type="ARBA" id="ARBA00023136"/>
    </source>
</evidence>
<feature type="domain" description="Major facilitator superfamily (MFS) profile" evidence="7">
    <location>
        <begin position="21"/>
        <end position="403"/>
    </location>
</feature>
<dbReference type="Pfam" id="PF07690">
    <property type="entry name" value="MFS_1"/>
    <property type="match status" value="1"/>
</dbReference>
<keyword evidence="3 6" id="KW-1133">Transmembrane helix</keyword>
<evidence type="ECO:0000256" key="2">
    <source>
        <dbReference type="ARBA" id="ARBA00022692"/>
    </source>
</evidence>
<evidence type="ECO:0000256" key="6">
    <source>
        <dbReference type="SAM" id="Phobius"/>
    </source>
</evidence>
<feature type="transmembrane region" description="Helical" evidence="6">
    <location>
        <begin position="228"/>
        <end position="248"/>
    </location>
</feature>
<evidence type="ECO:0000313" key="9">
    <source>
        <dbReference type="Proteomes" id="UP000294513"/>
    </source>
</evidence>
<dbReference type="PANTHER" id="PTHR42910:SF1">
    <property type="entry name" value="MAJOR FACILITATOR SUPERFAMILY (MFS) PROFILE DOMAIN-CONTAINING PROTEIN"/>
    <property type="match status" value="1"/>
</dbReference>
<feature type="transmembrane region" description="Helical" evidence="6">
    <location>
        <begin position="145"/>
        <end position="163"/>
    </location>
</feature>
<dbReference type="AlphaFoldDB" id="A0A4R5CAS0"/>
<keyword evidence="9" id="KW-1185">Reference proteome</keyword>
<feature type="region of interest" description="Disordered" evidence="5">
    <location>
        <begin position="407"/>
        <end position="426"/>
    </location>
</feature>
<gene>
    <name evidence="8" type="ORF">E1298_03065</name>
</gene>
<evidence type="ECO:0000313" key="8">
    <source>
        <dbReference type="EMBL" id="TDD96435.1"/>
    </source>
</evidence>
<sequence length="426" mass="44237">MTPDNAPPGESPQEARIGTGLALLLAVACGVSVANIYYAEPVLDRIGHDLGIAPADLGIVDTVTQSGYLLGLVLIVPLGDLMNRRVLIIVQCTVVAAALVAVSLARAPVVFLIAIGVVGLFSVVVQVIVAYAAVLSDPRSRGRTVGVVTSGVVCGILLARTLSGLLAEAFGWRSVYVVSALMSLTLALTLSRLLPRDLVSRQHVSYGRLVTSVFTLTARERTFRVRSLIGLFMFAGFGALWGSVVLPLTAEPWHLSSGQVGLFGIAGAAGALGAARAGTLADRGLGRRVTGSALVLFLLSWALIAQAPHSLIALGAGIVLLDFAGQALHVTNQNMIINIRPGAGSRLIGSYMVYYSVGIAGGAITATTVYGAWGWSAVCALGAAYGTAALAIWALDEFLTSRRPRAGRPATAVDHRSPSLSLRRPA</sequence>
<keyword evidence="4 6" id="KW-0472">Membrane</keyword>
<dbReference type="Proteomes" id="UP000294513">
    <property type="component" value="Unassembled WGS sequence"/>
</dbReference>
<evidence type="ECO:0000256" key="1">
    <source>
        <dbReference type="ARBA" id="ARBA00004651"/>
    </source>
</evidence>
<name>A0A4R5CAS0_9ACTN</name>
<feature type="transmembrane region" description="Helical" evidence="6">
    <location>
        <begin position="351"/>
        <end position="369"/>
    </location>
</feature>
<evidence type="ECO:0000259" key="7">
    <source>
        <dbReference type="PROSITE" id="PS50850"/>
    </source>
</evidence>
<accession>A0A4R5CAS0</accession>
<comment type="caution">
    <text evidence="8">The sequence shown here is derived from an EMBL/GenBank/DDBJ whole genome shotgun (WGS) entry which is preliminary data.</text>
</comment>
<feature type="transmembrane region" description="Helical" evidence="6">
    <location>
        <begin position="260"/>
        <end position="278"/>
    </location>
</feature>
<dbReference type="PROSITE" id="PS50850">
    <property type="entry name" value="MFS"/>
    <property type="match status" value="1"/>
</dbReference>
<feature type="transmembrane region" description="Helical" evidence="6">
    <location>
        <begin position="59"/>
        <end position="79"/>
    </location>
</feature>
<keyword evidence="2 6" id="KW-0812">Transmembrane</keyword>
<evidence type="ECO:0000256" key="5">
    <source>
        <dbReference type="SAM" id="MobiDB-lite"/>
    </source>
</evidence>
<dbReference type="RefSeq" id="WP_131889186.1">
    <property type="nucleotide sequence ID" value="NZ_SMKU01000006.1"/>
</dbReference>
<reference evidence="8 9" key="1">
    <citation type="submission" date="2019-03" db="EMBL/GenBank/DDBJ databases">
        <title>Draft genome sequences of novel Actinobacteria.</title>
        <authorList>
            <person name="Sahin N."/>
            <person name="Ay H."/>
            <person name="Saygin H."/>
        </authorList>
    </citation>
    <scope>NUCLEOTIDE SEQUENCE [LARGE SCALE GENOMIC DNA]</scope>
    <source>
        <strain evidence="8 9">H3C3</strain>
    </source>
</reference>
<dbReference type="PANTHER" id="PTHR42910">
    <property type="entry name" value="TRANSPORTER SCO4007-RELATED"/>
    <property type="match status" value="1"/>
</dbReference>
<feature type="transmembrane region" description="Helical" evidence="6">
    <location>
        <begin position="285"/>
        <end position="304"/>
    </location>
</feature>
<dbReference type="EMBL" id="SMKU01000006">
    <property type="protein sequence ID" value="TDD96435.1"/>
    <property type="molecule type" value="Genomic_DNA"/>
</dbReference>
<dbReference type="SUPFAM" id="SSF103473">
    <property type="entry name" value="MFS general substrate transporter"/>
    <property type="match status" value="1"/>
</dbReference>
<comment type="subcellular location">
    <subcellularLocation>
        <location evidence="1">Cell membrane</location>
        <topology evidence="1">Multi-pass membrane protein</topology>
    </subcellularLocation>
</comment>
<proteinExistence type="predicted"/>
<feature type="transmembrane region" description="Helical" evidence="6">
    <location>
        <begin position="310"/>
        <end position="330"/>
    </location>
</feature>
<dbReference type="InterPro" id="IPR036259">
    <property type="entry name" value="MFS_trans_sf"/>
</dbReference>
<dbReference type="Gene3D" id="1.20.1250.20">
    <property type="entry name" value="MFS general substrate transporter like domains"/>
    <property type="match status" value="1"/>
</dbReference>
<feature type="transmembrane region" description="Helical" evidence="6">
    <location>
        <begin position="375"/>
        <end position="395"/>
    </location>
</feature>
<organism evidence="8 9">
    <name type="scientific">Actinomadura rubrisoli</name>
    <dbReference type="NCBI Taxonomy" id="2530368"/>
    <lineage>
        <taxon>Bacteria</taxon>
        <taxon>Bacillati</taxon>
        <taxon>Actinomycetota</taxon>
        <taxon>Actinomycetes</taxon>
        <taxon>Streptosporangiales</taxon>
        <taxon>Thermomonosporaceae</taxon>
        <taxon>Actinomadura</taxon>
    </lineage>
</organism>
<feature type="transmembrane region" description="Helical" evidence="6">
    <location>
        <begin position="175"/>
        <end position="194"/>
    </location>
</feature>
<dbReference type="OrthoDB" id="9815356at2"/>
<dbReference type="InterPro" id="IPR011701">
    <property type="entry name" value="MFS"/>
</dbReference>
<feature type="transmembrane region" description="Helical" evidence="6">
    <location>
        <begin position="86"/>
        <end position="105"/>
    </location>
</feature>
<evidence type="ECO:0000256" key="3">
    <source>
        <dbReference type="ARBA" id="ARBA00022989"/>
    </source>
</evidence>
<feature type="transmembrane region" description="Helical" evidence="6">
    <location>
        <begin position="21"/>
        <end position="39"/>
    </location>
</feature>
<dbReference type="GO" id="GO:0022857">
    <property type="term" value="F:transmembrane transporter activity"/>
    <property type="evidence" value="ECO:0007669"/>
    <property type="project" value="InterPro"/>
</dbReference>
<feature type="transmembrane region" description="Helical" evidence="6">
    <location>
        <begin position="111"/>
        <end position="133"/>
    </location>
</feature>
<dbReference type="GO" id="GO:0005886">
    <property type="term" value="C:plasma membrane"/>
    <property type="evidence" value="ECO:0007669"/>
    <property type="project" value="UniProtKB-SubCell"/>
</dbReference>
<dbReference type="CDD" id="cd17324">
    <property type="entry name" value="MFS_NepI_like"/>
    <property type="match status" value="1"/>
</dbReference>
<protein>
    <submittedName>
        <fullName evidence="8">MFS transporter</fullName>
    </submittedName>
</protein>
<dbReference type="InterPro" id="IPR020846">
    <property type="entry name" value="MFS_dom"/>
</dbReference>